<name>A0A2S6FVX9_9CLOT</name>
<dbReference type="GeneID" id="75089944"/>
<accession>A0A2S6FVX9</accession>
<comment type="caution">
    <text evidence="2">The sequence shown here is derived from an EMBL/GenBank/DDBJ whole genome shotgun (WGS) entry which is preliminary data.</text>
</comment>
<evidence type="ECO:0000256" key="1">
    <source>
        <dbReference type="SAM" id="Phobius"/>
    </source>
</evidence>
<sequence>MQDILKTIGDQQPYIIIGLLVINLIFLILIIILFKSLGKLEQKYRKFMRGSKNKNIEELINLYLDKVEEGRSIAEEVKTMYDSMELRLKDCIQKVAVIRYKAFEDVGSDLSFSIALLNYSNDGVIITGIYGRNESTTYAKPIDKGISRYDLSEEELKVLNQAIEEK</sequence>
<keyword evidence="1" id="KW-1133">Transmembrane helix</keyword>
<dbReference type="Pfam" id="PF14584">
    <property type="entry name" value="DUF4446"/>
    <property type="match status" value="1"/>
</dbReference>
<keyword evidence="1" id="KW-0812">Transmembrane</keyword>
<dbReference type="STRING" id="37659.GCA_000703125_01017"/>
<keyword evidence="1" id="KW-0472">Membrane</keyword>
<dbReference type="AlphaFoldDB" id="A0A2S6FVX9"/>
<gene>
    <name evidence="2" type="ORF">BD821_11568</name>
</gene>
<protein>
    <submittedName>
        <fullName evidence="2">Uncharacterized protein DUF4446</fullName>
    </submittedName>
</protein>
<reference evidence="2 3" key="1">
    <citation type="submission" date="2018-02" db="EMBL/GenBank/DDBJ databases">
        <title>Genomic Encyclopedia of Archaeal and Bacterial Type Strains, Phase II (KMG-II): from individual species to whole genera.</title>
        <authorList>
            <person name="Goeker M."/>
        </authorList>
    </citation>
    <scope>NUCLEOTIDE SEQUENCE [LARGE SCALE GENOMIC DNA]</scope>
    <source>
        <strain evidence="2 3">DSM 15099</strain>
    </source>
</reference>
<evidence type="ECO:0000313" key="2">
    <source>
        <dbReference type="EMBL" id="PPK46943.1"/>
    </source>
</evidence>
<evidence type="ECO:0000313" key="3">
    <source>
        <dbReference type="Proteomes" id="UP000239863"/>
    </source>
</evidence>
<dbReference type="InterPro" id="IPR027981">
    <property type="entry name" value="DUF4446"/>
</dbReference>
<feature type="transmembrane region" description="Helical" evidence="1">
    <location>
        <begin position="14"/>
        <end position="38"/>
    </location>
</feature>
<dbReference type="Proteomes" id="UP000239863">
    <property type="component" value="Unassembled WGS sequence"/>
</dbReference>
<dbReference type="OrthoDB" id="5244042at2"/>
<dbReference type="RefSeq" id="WP_029451750.1">
    <property type="nucleotide sequence ID" value="NZ_PTIS01000015.1"/>
</dbReference>
<organism evidence="2 3">
    <name type="scientific">Clostridium algidicarnis DSM 15099</name>
    <dbReference type="NCBI Taxonomy" id="1121295"/>
    <lineage>
        <taxon>Bacteria</taxon>
        <taxon>Bacillati</taxon>
        <taxon>Bacillota</taxon>
        <taxon>Clostridia</taxon>
        <taxon>Eubacteriales</taxon>
        <taxon>Clostridiaceae</taxon>
        <taxon>Clostridium</taxon>
    </lineage>
</organism>
<proteinExistence type="predicted"/>
<dbReference type="EMBL" id="PTIS01000015">
    <property type="protein sequence ID" value="PPK46943.1"/>
    <property type="molecule type" value="Genomic_DNA"/>
</dbReference>